<keyword evidence="14" id="KW-1185">Reference proteome</keyword>
<dbReference type="Gene3D" id="3.20.70.20">
    <property type="match status" value="1"/>
</dbReference>
<organism evidence="13 14">
    <name type="scientific">Nesterenkonia halotolerans</name>
    <dbReference type="NCBI Taxonomy" id="225325"/>
    <lineage>
        <taxon>Bacteria</taxon>
        <taxon>Bacillati</taxon>
        <taxon>Actinomycetota</taxon>
        <taxon>Actinomycetes</taxon>
        <taxon>Micrococcales</taxon>
        <taxon>Micrococcaceae</taxon>
        <taxon>Nesterenkonia</taxon>
    </lineage>
</organism>
<feature type="domain" description="Ribonucleotide reductase large subunit" evidence="12">
    <location>
        <begin position="588"/>
        <end position="610"/>
    </location>
</feature>
<proteinExistence type="inferred from homology"/>
<evidence type="ECO:0000256" key="7">
    <source>
        <dbReference type="ARBA" id="ARBA00023116"/>
    </source>
</evidence>
<evidence type="ECO:0000259" key="12">
    <source>
        <dbReference type="PROSITE" id="PS00089"/>
    </source>
</evidence>
<dbReference type="PROSITE" id="PS00089">
    <property type="entry name" value="RIBORED_LARGE"/>
    <property type="match status" value="1"/>
</dbReference>
<evidence type="ECO:0000256" key="9">
    <source>
        <dbReference type="ARBA" id="ARBA00047754"/>
    </source>
</evidence>
<dbReference type="Gene3D" id="1.10.1650.20">
    <property type="match status" value="1"/>
</dbReference>
<keyword evidence="3" id="KW-0021">Allosteric enzyme</keyword>
<evidence type="ECO:0000313" key="14">
    <source>
        <dbReference type="Proteomes" id="UP000636579"/>
    </source>
</evidence>
<dbReference type="PRINTS" id="PR01183">
    <property type="entry name" value="RIBORDTASEM1"/>
</dbReference>
<dbReference type="Pfam" id="PF00317">
    <property type="entry name" value="Ribonuc_red_lgN"/>
    <property type="match status" value="1"/>
</dbReference>
<dbReference type="NCBIfam" id="TIGR04170">
    <property type="entry name" value="RNR_1b_NrdE"/>
    <property type="match status" value="1"/>
</dbReference>
<evidence type="ECO:0000313" key="13">
    <source>
        <dbReference type="EMBL" id="MBE1513587.1"/>
    </source>
</evidence>
<comment type="function">
    <text evidence="10">Provides the precursors necessary for DNA synthesis. Catalyzes the biosynthesis of deoxyribonucleotides from the corresponding ribonucleotides.</text>
</comment>
<dbReference type="InterPro" id="IPR039718">
    <property type="entry name" value="Rrm1"/>
</dbReference>
<evidence type="ECO:0000256" key="8">
    <source>
        <dbReference type="ARBA" id="ARBA00023157"/>
    </source>
</evidence>
<evidence type="ECO:0000256" key="10">
    <source>
        <dbReference type="RuleBase" id="RU003410"/>
    </source>
</evidence>
<dbReference type="GO" id="GO:0004748">
    <property type="term" value="F:ribonucleoside-diphosphate reductase activity, thioredoxin disulfide as acceptor"/>
    <property type="evidence" value="ECO:0007669"/>
    <property type="project" value="UniProtKB-EC"/>
</dbReference>
<comment type="catalytic activity">
    <reaction evidence="9 10">
        <text>a 2'-deoxyribonucleoside 5'-diphosphate + [thioredoxin]-disulfide + H2O = a ribonucleoside 5'-diphosphate + [thioredoxin]-dithiol</text>
        <dbReference type="Rhea" id="RHEA:23252"/>
        <dbReference type="Rhea" id="RHEA-COMP:10698"/>
        <dbReference type="Rhea" id="RHEA-COMP:10700"/>
        <dbReference type="ChEBI" id="CHEBI:15377"/>
        <dbReference type="ChEBI" id="CHEBI:29950"/>
        <dbReference type="ChEBI" id="CHEBI:50058"/>
        <dbReference type="ChEBI" id="CHEBI:57930"/>
        <dbReference type="ChEBI" id="CHEBI:73316"/>
        <dbReference type="EC" id="1.17.4.1"/>
    </reaction>
</comment>
<feature type="compositionally biased region" description="Polar residues" evidence="11">
    <location>
        <begin position="10"/>
        <end position="20"/>
    </location>
</feature>
<sequence>METATKPLNAASTAQTQNGRDTMDAPLAKVMPAQWQGLSYHELNAMLNLYGPDGEIQFEADQLAARQYFLDHVNTNTVFFHNLSEKLGYLVENEYYEPETLEQYSEEFIQAIFDRAYAAKFRFPTFLGAFKFYTSYALKTFDGDRYLERYEDRVTMVALHLARGDEQLACRMVDEMISGRFQPATPTFLNSGKKQRGELVSCFLLRIEDNMESIARAINSSLQLSKRGGGVALSLTNIRENGAPIKHIQNQSSGVIPVMKLLEDSFSYANQLGARQGAGAVYLNAHHPDIFRFLDTKRENADEKIRIKTLSLGVVVPDITFELAKKNEPMYLFSPYDVQRVYGKAFSEISVTEKYHEMVDDARIRKTKINAREFFQTLAEIQFESGYPYVMFEDTVNRANPIAGRISMSNLCSEILQVSEPSEFADDLSYSEIGKDISCNLGSMNIAKAMDSPDFGQTIETAIRTLTAVSDMSYINSVPSIAEGNRRSHAIGLGQMNLHGYLARERVHYGSEEGIDFTNIYFYTVLFHALRSSNQLAIESGQSFDGFENSQYASGEFFDKYTEQLWAPATEKVRTLFSHVSVPTQEDWKQLKASVMAHGIYNQNLQAVPPTGSISYINNSTSSIHPVASKIEIRKEGKLGRVYYPAPYLTNDNLEYYQDAYEIGYEKIIDTYAAATQHVDQGLSLTLFFKDTASTRDINKAQIYAWRKGIKTLYYIRLRQLALEGTEVDGCVSCML</sequence>
<dbReference type="InterPro" id="IPR013509">
    <property type="entry name" value="RNR_lsu_N"/>
</dbReference>
<keyword evidence="8" id="KW-1015">Disulfide bond</keyword>
<evidence type="ECO:0000256" key="3">
    <source>
        <dbReference type="ARBA" id="ARBA00022533"/>
    </source>
</evidence>
<accession>A0ABR9J3L3</accession>
<dbReference type="EC" id="1.17.4.1" evidence="2 10"/>
<keyword evidence="7 10" id="KW-0215">Deoxyribonucleotide synthesis</keyword>
<evidence type="ECO:0000256" key="4">
    <source>
        <dbReference type="ARBA" id="ARBA00022741"/>
    </source>
</evidence>
<dbReference type="EMBL" id="JADBEE010000001">
    <property type="protein sequence ID" value="MBE1513587.1"/>
    <property type="molecule type" value="Genomic_DNA"/>
</dbReference>
<dbReference type="SUPFAM" id="SSF51998">
    <property type="entry name" value="PFL-like glycyl radical enzymes"/>
    <property type="match status" value="1"/>
</dbReference>
<comment type="caution">
    <text evidence="13">The sequence shown here is derived from an EMBL/GenBank/DDBJ whole genome shotgun (WGS) entry which is preliminary data.</text>
</comment>
<name>A0ABR9J3L3_9MICC</name>
<dbReference type="InterPro" id="IPR026459">
    <property type="entry name" value="RNR_1b_NrdE"/>
</dbReference>
<reference evidence="13 14" key="1">
    <citation type="submission" date="2020-10" db="EMBL/GenBank/DDBJ databases">
        <title>Sequencing the genomes of 1000 actinobacteria strains.</title>
        <authorList>
            <person name="Klenk H.-P."/>
        </authorList>
    </citation>
    <scope>NUCLEOTIDE SEQUENCE [LARGE SCALE GENOMIC DNA]</scope>
    <source>
        <strain evidence="13 14">DSM 15474</strain>
    </source>
</reference>
<dbReference type="InterPro" id="IPR013346">
    <property type="entry name" value="NrdE_NrdA_C"/>
</dbReference>
<dbReference type="Pfam" id="PF02867">
    <property type="entry name" value="Ribonuc_red_lgC"/>
    <property type="match status" value="1"/>
</dbReference>
<protein>
    <recommendedName>
        <fullName evidence="2 10">Ribonucleoside-diphosphate reductase</fullName>
        <ecNumber evidence="2 10">1.17.4.1</ecNumber>
    </recommendedName>
</protein>
<evidence type="ECO:0000256" key="1">
    <source>
        <dbReference type="ARBA" id="ARBA00010406"/>
    </source>
</evidence>
<keyword evidence="5" id="KW-0067">ATP-binding</keyword>
<dbReference type="InterPro" id="IPR000788">
    <property type="entry name" value="RNR_lg_C"/>
</dbReference>
<dbReference type="CDD" id="cd01679">
    <property type="entry name" value="RNR_I"/>
    <property type="match status" value="1"/>
</dbReference>
<keyword evidence="6 10" id="KW-0560">Oxidoreductase</keyword>
<evidence type="ECO:0000256" key="6">
    <source>
        <dbReference type="ARBA" id="ARBA00023002"/>
    </source>
</evidence>
<gene>
    <name evidence="13" type="ORF">H4W26_000342</name>
</gene>
<dbReference type="InterPro" id="IPR008926">
    <property type="entry name" value="RNR_R1-su_N"/>
</dbReference>
<dbReference type="PANTHER" id="PTHR11573:SF30">
    <property type="entry name" value="RIBONUCLEOSIDE-DIPHOSPHATE REDUCTASE 2 SUBUNIT ALPHA"/>
    <property type="match status" value="1"/>
</dbReference>
<comment type="similarity">
    <text evidence="1 10">Belongs to the ribonucleoside diphosphate reductase large chain family.</text>
</comment>
<evidence type="ECO:0000256" key="5">
    <source>
        <dbReference type="ARBA" id="ARBA00022840"/>
    </source>
</evidence>
<dbReference type="NCBIfam" id="TIGR02506">
    <property type="entry name" value="NrdE_NrdA"/>
    <property type="match status" value="1"/>
</dbReference>
<dbReference type="InterPro" id="IPR013554">
    <property type="entry name" value="RNR_N"/>
</dbReference>
<dbReference type="PANTHER" id="PTHR11573">
    <property type="entry name" value="RIBONUCLEOSIDE-DIPHOSPHATE REDUCTASE LARGE CHAIN"/>
    <property type="match status" value="1"/>
</dbReference>
<dbReference type="SUPFAM" id="SSF48168">
    <property type="entry name" value="R1 subunit of ribonucleotide reductase, N-terminal domain"/>
    <property type="match status" value="1"/>
</dbReference>
<dbReference type="Pfam" id="PF08343">
    <property type="entry name" value="RNR_N"/>
    <property type="match status" value="1"/>
</dbReference>
<feature type="region of interest" description="Disordered" evidence="11">
    <location>
        <begin position="1"/>
        <end position="22"/>
    </location>
</feature>
<evidence type="ECO:0000256" key="2">
    <source>
        <dbReference type="ARBA" id="ARBA00012274"/>
    </source>
</evidence>
<dbReference type="Proteomes" id="UP000636579">
    <property type="component" value="Unassembled WGS sequence"/>
</dbReference>
<evidence type="ECO:0000256" key="11">
    <source>
        <dbReference type="SAM" id="MobiDB-lite"/>
    </source>
</evidence>
<keyword evidence="4" id="KW-0547">Nucleotide-binding</keyword>